<dbReference type="EMBL" id="JAZGJQ010000010">
    <property type="protein sequence ID" value="MEE6147985.1"/>
    <property type="molecule type" value="Genomic_DNA"/>
</dbReference>
<dbReference type="InterPro" id="IPR036388">
    <property type="entry name" value="WH-like_DNA-bd_sf"/>
</dbReference>
<comment type="subcellular location">
    <subcellularLocation>
        <location evidence="1 5">Cytoplasm</location>
    </subcellularLocation>
</comment>
<feature type="domain" description="RecX second three-helical" evidence="6">
    <location>
        <begin position="114"/>
        <end position="148"/>
    </location>
</feature>
<dbReference type="PANTHER" id="PTHR33602">
    <property type="entry name" value="REGULATORY PROTEIN RECX FAMILY PROTEIN"/>
    <property type="match status" value="1"/>
</dbReference>
<gene>
    <name evidence="5" type="primary">recX</name>
    <name evidence="7" type="ORF">VXJ25_08330</name>
</gene>
<sequence>MPERRGSSFGGYKPQATLSWERGGNVGSLRVPACVGRRLEQMGEEEGFEPGSAGELEGYVRELEARMASSRLAELASRREVSTKEAGERLRREGFPPEVVAFAVGRAAECGLVDDARFADSFVRSKLACGWGAQRIERELSARGIEATALEGWPYEYFDPAEERSRALALASRKRLTGKNDYAKIVRFLVGRGFGMGVACDAAHQVLEEA</sequence>
<keyword evidence="4 5" id="KW-0963">Cytoplasm</keyword>
<reference evidence="7 8" key="1">
    <citation type="submission" date="2024-01" db="EMBL/GenBank/DDBJ databases">
        <title>Description of Olsenella sp. nov., isolated from pig feces.</title>
        <authorList>
            <person name="Chang Y.-H."/>
        </authorList>
    </citation>
    <scope>NUCLEOTIDE SEQUENCE [LARGE SCALE GENOMIC DNA]</scope>
    <source>
        <strain evidence="7 8">YH-ols2223</strain>
    </source>
</reference>
<dbReference type="InterPro" id="IPR003783">
    <property type="entry name" value="Regulatory_RecX"/>
</dbReference>
<dbReference type="InterPro" id="IPR053924">
    <property type="entry name" value="RecX_HTH_2nd"/>
</dbReference>
<dbReference type="HAMAP" id="MF_01114">
    <property type="entry name" value="RecX"/>
    <property type="match status" value="1"/>
</dbReference>
<accession>A0ABU7RBR0</accession>
<comment type="similarity">
    <text evidence="2 5">Belongs to the RecX family.</text>
</comment>
<proteinExistence type="inferred from homology"/>
<name>A0ABU7RBR0_9ACTN</name>
<evidence type="ECO:0000256" key="1">
    <source>
        <dbReference type="ARBA" id="ARBA00004496"/>
    </source>
</evidence>
<dbReference type="Proteomes" id="UP001332931">
    <property type="component" value="Unassembled WGS sequence"/>
</dbReference>
<dbReference type="Gene3D" id="1.10.10.10">
    <property type="entry name" value="Winged helix-like DNA-binding domain superfamily/Winged helix DNA-binding domain"/>
    <property type="match status" value="1"/>
</dbReference>
<evidence type="ECO:0000256" key="5">
    <source>
        <dbReference type="HAMAP-Rule" id="MF_01114"/>
    </source>
</evidence>
<evidence type="ECO:0000259" key="6">
    <source>
        <dbReference type="Pfam" id="PF02631"/>
    </source>
</evidence>
<comment type="function">
    <text evidence="5">Modulates RecA activity.</text>
</comment>
<keyword evidence="8" id="KW-1185">Reference proteome</keyword>
<organism evidence="7 8">
    <name type="scientific">Olsenella absiana</name>
    <dbReference type="NCBI Taxonomy" id="3115222"/>
    <lineage>
        <taxon>Bacteria</taxon>
        <taxon>Bacillati</taxon>
        <taxon>Actinomycetota</taxon>
        <taxon>Coriobacteriia</taxon>
        <taxon>Coriobacteriales</taxon>
        <taxon>Atopobiaceae</taxon>
        <taxon>Olsenella</taxon>
    </lineage>
</organism>
<protein>
    <recommendedName>
        <fullName evidence="3 5">Regulatory protein RecX</fullName>
    </recommendedName>
</protein>
<dbReference type="Pfam" id="PF02631">
    <property type="entry name" value="RecX_HTH2"/>
    <property type="match status" value="1"/>
</dbReference>
<evidence type="ECO:0000256" key="4">
    <source>
        <dbReference type="ARBA" id="ARBA00022490"/>
    </source>
</evidence>
<evidence type="ECO:0000256" key="2">
    <source>
        <dbReference type="ARBA" id="ARBA00009695"/>
    </source>
</evidence>
<evidence type="ECO:0000313" key="8">
    <source>
        <dbReference type="Proteomes" id="UP001332931"/>
    </source>
</evidence>
<dbReference type="PANTHER" id="PTHR33602:SF1">
    <property type="entry name" value="REGULATORY PROTEIN RECX FAMILY PROTEIN"/>
    <property type="match status" value="1"/>
</dbReference>
<evidence type="ECO:0000256" key="3">
    <source>
        <dbReference type="ARBA" id="ARBA00018111"/>
    </source>
</evidence>
<comment type="caution">
    <text evidence="7">The sequence shown here is derived from an EMBL/GenBank/DDBJ whole genome shotgun (WGS) entry which is preliminary data.</text>
</comment>
<evidence type="ECO:0000313" key="7">
    <source>
        <dbReference type="EMBL" id="MEE6147985.1"/>
    </source>
</evidence>
<dbReference type="RefSeq" id="WP_330958750.1">
    <property type="nucleotide sequence ID" value="NZ_JAZGJQ010000010.1"/>
</dbReference>